<name>A0ABU2AAD1_9BURK</name>
<accession>A0ABU2AAD1</accession>
<dbReference type="Gene3D" id="3.40.630.30">
    <property type="match status" value="1"/>
</dbReference>
<proteinExistence type="predicted"/>
<gene>
    <name evidence="2" type="ORF">J2X21_003315</name>
</gene>
<dbReference type="RefSeq" id="WP_310330431.1">
    <property type="nucleotide sequence ID" value="NZ_JAVDXV010000006.1"/>
</dbReference>
<feature type="domain" description="BioF2-like acetyltransferase" evidence="1">
    <location>
        <begin position="165"/>
        <end position="296"/>
    </location>
</feature>
<sequence length="725" mass="81807">MNSTPQWQLHHMPGDQGLAEHRRDWDRLNQHLMGGHAMLDGAFVEGLLRHFGADGARLAVASQGGEPVAMLLLNAQSRGMGVWSGFLPSQSQISLSLIPAGLDLSGLFRALPGYTGELDLLCNDPRFVDLRELPGHPVKSLPHALTMNVSLRGSFDDYWAQRPRKLVQNMRRYMRRLQSEAGAERLDIVSDATAMPEAVARYAELESSGWKGREGTAISRDNAQGRFYAEVMCQFAARGEALVYELWLGDDLVASRMLLLRDGMAVMLKTAFHEEFDRFAPGRILLLRTLEDLFTRLPGGVVEFYTNAEADLLAWSTSQRWINHISVYRHRGLPHAYELMRLSKRGWRPRDKRPMDAEGMASRSGASVDVVANVRELPTDALALMSRREQGYVEFGADWFGLLADTVFQGESQATFYVLRRQGRVLAVLPVGVQPDATGRREPGALANYYTTLYSPLLEDELTPEDLLPLVLALRRAHRAPAYRFWPMDPQSREFKLLRDALRLSGLRPHEYFAFGNWFLPVQGNWTEYLKERSGQLRSTIKRMTKRLATEPDARLEIVRDEADVERGIAAYQAVYGASWKVPEPYPDFIPGLIRLCARRGWLRLGLAWIGDKPIAAQLWIVSNGRANIYKLAYDEAFKSMAPGTVLTALLMEEAIERDKVTEIDYLIGDDAYKKTWMSHRRERFGLVAYDPTTPRGLAGLLRQALGNASRRLRRPTLPADNPAS</sequence>
<dbReference type="EMBL" id="JAVDXV010000006">
    <property type="protein sequence ID" value="MDR7334163.1"/>
    <property type="molecule type" value="Genomic_DNA"/>
</dbReference>
<dbReference type="InterPro" id="IPR016181">
    <property type="entry name" value="Acyl_CoA_acyltransferase"/>
</dbReference>
<keyword evidence="3" id="KW-1185">Reference proteome</keyword>
<evidence type="ECO:0000313" key="2">
    <source>
        <dbReference type="EMBL" id="MDR7334163.1"/>
    </source>
</evidence>
<evidence type="ECO:0000259" key="1">
    <source>
        <dbReference type="Pfam" id="PF13480"/>
    </source>
</evidence>
<dbReference type="Proteomes" id="UP001180825">
    <property type="component" value="Unassembled WGS sequence"/>
</dbReference>
<dbReference type="SUPFAM" id="SSF55729">
    <property type="entry name" value="Acyl-CoA N-acyltransferases (Nat)"/>
    <property type="match status" value="2"/>
</dbReference>
<reference evidence="2 3" key="1">
    <citation type="submission" date="2023-07" db="EMBL/GenBank/DDBJ databases">
        <title>Sorghum-associated microbial communities from plants grown in Nebraska, USA.</title>
        <authorList>
            <person name="Schachtman D."/>
        </authorList>
    </citation>
    <scope>NUCLEOTIDE SEQUENCE [LARGE SCALE GENOMIC DNA]</scope>
    <source>
        <strain evidence="2 3">BE316</strain>
    </source>
</reference>
<evidence type="ECO:0000313" key="3">
    <source>
        <dbReference type="Proteomes" id="UP001180825"/>
    </source>
</evidence>
<comment type="caution">
    <text evidence="2">The sequence shown here is derived from an EMBL/GenBank/DDBJ whole genome shotgun (WGS) entry which is preliminary data.</text>
</comment>
<dbReference type="Pfam" id="PF13480">
    <property type="entry name" value="Acetyltransf_6"/>
    <property type="match status" value="2"/>
</dbReference>
<protein>
    <submittedName>
        <fullName evidence="2">CelD/BcsL family acetyltransferase involved in cellulose biosynthesis</fullName>
    </submittedName>
</protein>
<organism evidence="2 3">
    <name type="scientific">Roseateles asaccharophilus</name>
    <dbReference type="NCBI Taxonomy" id="582607"/>
    <lineage>
        <taxon>Bacteria</taxon>
        <taxon>Pseudomonadati</taxon>
        <taxon>Pseudomonadota</taxon>
        <taxon>Betaproteobacteria</taxon>
        <taxon>Burkholderiales</taxon>
        <taxon>Sphaerotilaceae</taxon>
        <taxon>Roseateles</taxon>
    </lineage>
</organism>
<dbReference type="InterPro" id="IPR038740">
    <property type="entry name" value="BioF2-like_GNAT_dom"/>
</dbReference>
<feature type="domain" description="BioF2-like acetyltransferase" evidence="1">
    <location>
        <begin position="537"/>
        <end position="675"/>
    </location>
</feature>